<reference evidence="9" key="1">
    <citation type="submission" date="2016-11" db="EMBL/GenBank/DDBJ databases">
        <authorList>
            <person name="Varghese N."/>
            <person name="Submissions S."/>
        </authorList>
    </citation>
    <scope>NUCLEOTIDE SEQUENCE [LARGE SCALE GENOMIC DNA]</scope>
    <source>
        <strain evidence="9">DSM 26349</strain>
    </source>
</reference>
<dbReference type="InterPro" id="IPR036291">
    <property type="entry name" value="NAD(P)-bd_dom_sf"/>
</dbReference>
<feature type="domain" description="RmlD-like substrate binding" evidence="7">
    <location>
        <begin position="3"/>
        <end position="283"/>
    </location>
</feature>
<dbReference type="UniPathway" id="UPA00124"/>
<dbReference type="OrthoDB" id="9803892at2"/>
<evidence type="ECO:0000256" key="6">
    <source>
        <dbReference type="RuleBase" id="RU364082"/>
    </source>
</evidence>
<protein>
    <recommendedName>
        <fullName evidence="4 6">dTDP-4-dehydrorhamnose reductase</fullName>
        <ecNumber evidence="3 6">1.1.1.133</ecNumber>
    </recommendedName>
</protein>
<dbReference type="RefSeq" id="WP_073214822.1">
    <property type="nucleotide sequence ID" value="NZ_FNNS01000003.1"/>
</dbReference>
<dbReference type="STRING" id="797419.SAMN05216556_10384"/>
<dbReference type="AlphaFoldDB" id="A0A1M6BYD9"/>
<dbReference type="Proteomes" id="UP000184172">
    <property type="component" value="Unassembled WGS sequence"/>
</dbReference>
<dbReference type="Pfam" id="PF04321">
    <property type="entry name" value="RmlD_sub_bind"/>
    <property type="match status" value="1"/>
</dbReference>
<organism evidence="8 9">
    <name type="scientific">Aequorivita viscosa</name>
    <dbReference type="NCBI Taxonomy" id="797419"/>
    <lineage>
        <taxon>Bacteria</taxon>
        <taxon>Pseudomonadati</taxon>
        <taxon>Bacteroidota</taxon>
        <taxon>Flavobacteriia</taxon>
        <taxon>Flavobacteriales</taxon>
        <taxon>Flavobacteriaceae</taxon>
        <taxon>Aequorivita</taxon>
    </lineage>
</organism>
<accession>A0A1M6BYD9</accession>
<dbReference type="GO" id="GO:0019305">
    <property type="term" value="P:dTDP-rhamnose biosynthetic process"/>
    <property type="evidence" value="ECO:0007669"/>
    <property type="project" value="UniProtKB-UniPathway"/>
</dbReference>
<evidence type="ECO:0000259" key="7">
    <source>
        <dbReference type="Pfam" id="PF04321"/>
    </source>
</evidence>
<keyword evidence="6" id="KW-0560">Oxidoreductase</keyword>
<dbReference type="Gene3D" id="3.90.25.10">
    <property type="entry name" value="UDP-galactose 4-epimerase, domain 1"/>
    <property type="match status" value="1"/>
</dbReference>
<proteinExistence type="inferred from homology"/>
<keyword evidence="6" id="KW-0521">NADP</keyword>
<dbReference type="GO" id="GO:0008831">
    <property type="term" value="F:dTDP-4-dehydrorhamnose reductase activity"/>
    <property type="evidence" value="ECO:0007669"/>
    <property type="project" value="UniProtKB-EC"/>
</dbReference>
<dbReference type="PANTHER" id="PTHR10491:SF4">
    <property type="entry name" value="METHIONINE ADENOSYLTRANSFERASE 2 SUBUNIT BETA"/>
    <property type="match status" value="1"/>
</dbReference>
<evidence type="ECO:0000313" key="9">
    <source>
        <dbReference type="Proteomes" id="UP000184172"/>
    </source>
</evidence>
<evidence type="ECO:0000256" key="1">
    <source>
        <dbReference type="ARBA" id="ARBA00004781"/>
    </source>
</evidence>
<evidence type="ECO:0000256" key="5">
    <source>
        <dbReference type="ARBA" id="ARBA00048200"/>
    </source>
</evidence>
<keyword evidence="9" id="KW-1185">Reference proteome</keyword>
<dbReference type="InterPro" id="IPR005913">
    <property type="entry name" value="dTDP_dehydrorham_reduct"/>
</dbReference>
<dbReference type="CDD" id="cd05254">
    <property type="entry name" value="dTDP_HR_like_SDR_e"/>
    <property type="match status" value="1"/>
</dbReference>
<comment type="function">
    <text evidence="6">Catalyzes the reduction of dTDP-6-deoxy-L-lyxo-4-hexulose to yield dTDP-L-rhamnose.</text>
</comment>
<dbReference type="InterPro" id="IPR029903">
    <property type="entry name" value="RmlD-like-bd"/>
</dbReference>
<evidence type="ECO:0000256" key="4">
    <source>
        <dbReference type="ARBA" id="ARBA00017099"/>
    </source>
</evidence>
<dbReference type="PANTHER" id="PTHR10491">
    <property type="entry name" value="DTDP-4-DEHYDRORHAMNOSE REDUCTASE"/>
    <property type="match status" value="1"/>
</dbReference>
<dbReference type="Gene3D" id="3.40.50.720">
    <property type="entry name" value="NAD(P)-binding Rossmann-like Domain"/>
    <property type="match status" value="1"/>
</dbReference>
<dbReference type="EMBL" id="FQYV01000003">
    <property type="protein sequence ID" value="SHI53631.1"/>
    <property type="molecule type" value="Genomic_DNA"/>
</dbReference>
<evidence type="ECO:0000256" key="2">
    <source>
        <dbReference type="ARBA" id="ARBA00010944"/>
    </source>
</evidence>
<dbReference type="SUPFAM" id="SSF51735">
    <property type="entry name" value="NAD(P)-binding Rossmann-fold domains"/>
    <property type="match status" value="1"/>
</dbReference>
<comment type="similarity">
    <text evidence="2 6">Belongs to the dTDP-4-dehydrorhamnose reductase family.</text>
</comment>
<dbReference type="GO" id="GO:0005829">
    <property type="term" value="C:cytosol"/>
    <property type="evidence" value="ECO:0007669"/>
    <property type="project" value="TreeGrafter"/>
</dbReference>
<comment type="catalytic activity">
    <reaction evidence="5">
        <text>dTDP-beta-L-rhamnose + NADP(+) = dTDP-4-dehydro-beta-L-rhamnose + NADPH + H(+)</text>
        <dbReference type="Rhea" id="RHEA:21796"/>
        <dbReference type="ChEBI" id="CHEBI:15378"/>
        <dbReference type="ChEBI" id="CHEBI:57510"/>
        <dbReference type="ChEBI" id="CHEBI:57783"/>
        <dbReference type="ChEBI" id="CHEBI:58349"/>
        <dbReference type="ChEBI" id="CHEBI:62830"/>
        <dbReference type="EC" id="1.1.1.133"/>
    </reaction>
</comment>
<name>A0A1M6BYD9_9FLAO</name>
<evidence type="ECO:0000313" key="8">
    <source>
        <dbReference type="EMBL" id="SHI53631.1"/>
    </source>
</evidence>
<comment type="pathway">
    <text evidence="1 6">Carbohydrate biosynthesis; dTDP-L-rhamnose biosynthesis.</text>
</comment>
<evidence type="ECO:0000256" key="3">
    <source>
        <dbReference type="ARBA" id="ARBA00012929"/>
    </source>
</evidence>
<dbReference type="NCBIfam" id="TIGR01214">
    <property type="entry name" value="rmlD"/>
    <property type="match status" value="1"/>
</dbReference>
<gene>
    <name evidence="8" type="ORF">SAMN04487908_10384</name>
</gene>
<sequence length="286" mass="32356">MKKILVTGANGQLGRCIKDASSRFPDFQFVFVSKEELNIEDLDSLNHFFNKHNFSHCINTAAYTNVEKAESEKERAFAINAEAVKNLASICNRNETVLLHVSTDYVFDGKKQSPYLETDDTNPINVYGSSKLKGEQYIQEVCDKFYIFRTSWLYSQYGHNFLKTILKYAHEGKSLTITTEQVGTPTNANDLANALLQSIAIDIEAYGIYHYSNSGESTWYGFAKAILQETGKLEDVKLAKTNHYRTFAKRPAYSVLDNAKATNALNLQQINWLKSLQSVLKNTVID</sequence>
<dbReference type="EC" id="1.1.1.133" evidence="3 6"/>